<sequence length="125" mass="14563">MYFFCFRTMSRNYLSKNDELRKGDSLFSNNREWKAVFQNDGNFVIYGWKPMWASDTDGSDAVRVCMQADCNLVMYNASDKPRWNTNTWQSPAEMCRLQLTDEGNLVLYRGGQEIWNSATSKGQKN</sequence>
<dbReference type="InParanoid" id="A0A3Q1GLR9"/>
<proteinExistence type="predicted"/>
<protein>
    <submittedName>
        <fullName evidence="2">Mannose-specific lectin-like</fullName>
    </submittedName>
</protein>
<dbReference type="SMART" id="SM00108">
    <property type="entry name" value="B_lectin"/>
    <property type="match status" value="1"/>
</dbReference>
<dbReference type="Gene3D" id="2.90.10.10">
    <property type="entry name" value="Bulb-type lectin domain"/>
    <property type="match status" value="2"/>
</dbReference>
<reference evidence="2" key="2">
    <citation type="submission" date="2025-09" db="UniProtKB">
        <authorList>
            <consortium name="Ensembl"/>
        </authorList>
    </citation>
    <scope>IDENTIFICATION</scope>
</reference>
<dbReference type="Ensembl" id="ENSAPOT00000022527.1">
    <property type="protein sequence ID" value="ENSAPOP00000030454.1"/>
    <property type="gene ID" value="ENSAPOG00000017036.1"/>
</dbReference>
<dbReference type="AlphaFoldDB" id="A0A3Q1GLR9"/>
<name>A0A3Q1GLR9_9TELE</name>
<evidence type="ECO:0000313" key="2">
    <source>
        <dbReference type="Ensembl" id="ENSAPOP00000030454.1"/>
    </source>
</evidence>
<dbReference type="PROSITE" id="PS50927">
    <property type="entry name" value="BULB_LECTIN"/>
    <property type="match status" value="1"/>
</dbReference>
<dbReference type="InterPro" id="IPR036426">
    <property type="entry name" value="Bulb-type_lectin_dom_sf"/>
</dbReference>
<evidence type="ECO:0000313" key="3">
    <source>
        <dbReference type="Proteomes" id="UP000257200"/>
    </source>
</evidence>
<dbReference type="SUPFAM" id="SSF51110">
    <property type="entry name" value="alpha-D-mannose-specific plant lectins"/>
    <property type="match status" value="1"/>
</dbReference>
<organism evidence="2 3">
    <name type="scientific">Acanthochromis polyacanthus</name>
    <name type="common">spiny chromis</name>
    <dbReference type="NCBI Taxonomy" id="80966"/>
    <lineage>
        <taxon>Eukaryota</taxon>
        <taxon>Metazoa</taxon>
        <taxon>Chordata</taxon>
        <taxon>Craniata</taxon>
        <taxon>Vertebrata</taxon>
        <taxon>Euteleostomi</taxon>
        <taxon>Actinopterygii</taxon>
        <taxon>Neopterygii</taxon>
        <taxon>Teleostei</taxon>
        <taxon>Neoteleostei</taxon>
        <taxon>Acanthomorphata</taxon>
        <taxon>Ovalentaria</taxon>
        <taxon>Pomacentridae</taxon>
        <taxon>Acanthochromis</taxon>
    </lineage>
</organism>
<dbReference type="GeneTree" id="ENSGT00390000004989"/>
<dbReference type="Proteomes" id="UP000257200">
    <property type="component" value="Unplaced"/>
</dbReference>
<keyword evidence="3" id="KW-1185">Reference proteome</keyword>
<dbReference type="InterPro" id="IPR001480">
    <property type="entry name" value="Bulb-type_lectin_dom"/>
</dbReference>
<accession>A0A3Q1GLR9</accession>
<reference evidence="2" key="1">
    <citation type="submission" date="2025-08" db="UniProtKB">
        <authorList>
            <consortium name="Ensembl"/>
        </authorList>
    </citation>
    <scope>IDENTIFICATION</scope>
</reference>
<evidence type="ECO:0000259" key="1">
    <source>
        <dbReference type="PROSITE" id="PS50927"/>
    </source>
</evidence>
<feature type="domain" description="Bulb-type lectin" evidence="1">
    <location>
        <begin position="11"/>
        <end position="120"/>
    </location>
</feature>